<dbReference type="RefSeq" id="XP_030928124.1">
    <property type="nucleotide sequence ID" value="XM_031072264.1"/>
</dbReference>
<reference evidence="14 15" key="1">
    <citation type="journal article" date="2016" name="G3 (Bethesda)">
        <title>First Draft Assembly and Annotation of the Genome of a California Endemic Oak Quercus lobata Nee (Fagaceae).</title>
        <authorList>
            <person name="Sork V.L."/>
            <person name="Fitz-Gibbon S.T."/>
            <person name="Puiu D."/>
            <person name="Crepeau M."/>
            <person name="Gugger P.F."/>
            <person name="Sherman R."/>
            <person name="Stevens K."/>
            <person name="Langley C.H."/>
            <person name="Pellegrini M."/>
            <person name="Salzberg S.L."/>
        </authorList>
    </citation>
    <scope>NUCLEOTIDE SEQUENCE [LARGE SCALE GENOMIC DNA]</scope>
    <source>
        <strain evidence="14 15">cv. SW786</strain>
    </source>
</reference>
<keyword evidence="5" id="KW-0433">Leucine-rich repeat</keyword>
<dbReference type="InterPro" id="IPR013210">
    <property type="entry name" value="LRR_N_plant-typ"/>
</dbReference>
<feature type="signal peptide" evidence="12">
    <location>
        <begin position="1"/>
        <end position="21"/>
    </location>
</feature>
<dbReference type="PRINTS" id="PR00019">
    <property type="entry name" value="LEURICHRPT"/>
</dbReference>
<name>A0A7N2KKM8_QUELO</name>
<evidence type="ECO:0000313" key="15">
    <source>
        <dbReference type="Proteomes" id="UP000594261"/>
    </source>
</evidence>
<dbReference type="KEGG" id="qlo:115954069"/>
<dbReference type="Proteomes" id="UP000594261">
    <property type="component" value="Chromosome 1"/>
</dbReference>
<dbReference type="SUPFAM" id="SSF52058">
    <property type="entry name" value="L domain-like"/>
    <property type="match status" value="1"/>
</dbReference>
<evidence type="ECO:0000313" key="14">
    <source>
        <dbReference type="EnsemblPlants" id="QL01p003771:mrna:CDS:1"/>
    </source>
</evidence>
<dbReference type="PANTHER" id="PTHR48065:SF23">
    <property type="entry name" value="LEUCINE-RICH REPEAT-CONTAINING N-TERMINAL PLANT-TYPE DOMAIN-CONTAINING PROTEIN"/>
    <property type="match status" value="1"/>
</dbReference>
<evidence type="ECO:0000256" key="11">
    <source>
        <dbReference type="SAM" id="Phobius"/>
    </source>
</evidence>
<keyword evidence="8 11" id="KW-1133">Transmembrane helix</keyword>
<organism evidence="14 15">
    <name type="scientific">Quercus lobata</name>
    <name type="common">Valley oak</name>
    <dbReference type="NCBI Taxonomy" id="97700"/>
    <lineage>
        <taxon>Eukaryota</taxon>
        <taxon>Viridiplantae</taxon>
        <taxon>Streptophyta</taxon>
        <taxon>Embryophyta</taxon>
        <taxon>Tracheophyta</taxon>
        <taxon>Spermatophyta</taxon>
        <taxon>Magnoliopsida</taxon>
        <taxon>eudicotyledons</taxon>
        <taxon>Gunneridae</taxon>
        <taxon>Pentapetalae</taxon>
        <taxon>rosids</taxon>
        <taxon>fabids</taxon>
        <taxon>Fagales</taxon>
        <taxon>Fagaceae</taxon>
        <taxon>Quercus</taxon>
    </lineage>
</organism>
<accession>A0A7N2KKM8</accession>
<dbReference type="InParanoid" id="A0A7N2KKM8"/>
<feature type="transmembrane region" description="Helical" evidence="11">
    <location>
        <begin position="606"/>
        <end position="630"/>
    </location>
</feature>
<dbReference type="GO" id="GO:0005886">
    <property type="term" value="C:plasma membrane"/>
    <property type="evidence" value="ECO:0007669"/>
    <property type="project" value="UniProtKB-SubCell"/>
</dbReference>
<evidence type="ECO:0000256" key="7">
    <source>
        <dbReference type="ARBA" id="ARBA00022737"/>
    </source>
</evidence>
<sequence>MAKLSLLLLLELLIFFTPSLSCPEYQKQALLNFKASLINSTTTTSTEGQRVLLFESWNSSSDCCNWERVNCSSSLGSRTVIALYLNDLVDQLPREHTVLTSNILTPLFHIRSLTHLNVSKNKIQGELPSDGFANLTELISLDLGSNDFFGFIPSQLFQLRYLQYLDMSSNNFHDIPKEIGNMTELRHLQFLDLSKNHLEGMFPQWLAEMEVGFIILSGNKLTGSLPPSLFNSTYLNILSLSQNKFYGQLPSNIGNATYLMSLMLNDNNFSGKIPESISNLRTLTLLDLSKNKFSGNSLPDFSSNIWPQIIDLSSNEFSGEISTNFSILTRVLSLGKNKFSGIMSTNLNNMRQLECLDIHDNKITGEFPDFICQISTLRILNLRNNSFQGSIHDCISNLTSLQILDLSNNRLVGKIPAKFGNFTGMIKTSNESVGDVIGFMTTSFSFQGKINDLILNWKKSTQGLSWKNLNIYSLLDLSMNQLSGEIPTTLDSLKALKTFNVSHNNLYGRIPASLGDLLNLESLDLSHNNLSGSIPQELAKLQQLSILDVSNNKLAGRIPGGSQMDTMNDPNFYANNSGLCGMQIRVPCPEDFSPTKPPKVESKERWFSWEGVGIGYAVSFIITVGILYLAKYFVPAKPPNYHRQRRRRRI</sequence>
<comment type="subcellular location">
    <subcellularLocation>
        <location evidence="2">Cell membrane</location>
    </subcellularLocation>
    <subcellularLocation>
        <location evidence="1">Membrane</location>
        <topology evidence="1">Single-pass membrane protein</topology>
    </subcellularLocation>
</comment>
<evidence type="ECO:0000256" key="9">
    <source>
        <dbReference type="ARBA" id="ARBA00023136"/>
    </source>
</evidence>
<evidence type="ECO:0000256" key="2">
    <source>
        <dbReference type="ARBA" id="ARBA00004236"/>
    </source>
</evidence>
<dbReference type="InterPro" id="IPR003591">
    <property type="entry name" value="Leu-rich_rpt_typical-subtyp"/>
</dbReference>
<comment type="similarity">
    <text evidence="3">Belongs to the RLP family.</text>
</comment>
<feature type="chain" id="PRO_5029568275" description="Leucine-rich repeat-containing N-terminal plant-type domain-containing protein" evidence="12">
    <location>
        <begin position="22"/>
        <end position="650"/>
    </location>
</feature>
<evidence type="ECO:0000256" key="3">
    <source>
        <dbReference type="ARBA" id="ARBA00009592"/>
    </source>
</evidence>
<keyword evidence="15" id="KW-1185">Reference proteome</keyword>
<reference evidence="14" key="2">
    <citation type="submission" date="2021-01" db="UniProtKB">
        <authorList>
            <consortium name="EnsemblPlants"/>
        </authorList>
    </citation>
    <scope>IDENTIFICATION</scope>
</reference>
<dbReference type="Gramene" id="QL01p003771:mrna">
    <property type="protein sequence ID" value="QL01p003771:mrna:CDS:1"/>
    <property type="gene ID" value="QL01p003771"/>
</dbReference>
<gene>
    <name evidence="14" type="primary">LOC115954069</name>
</gene>
<dbReference type="FunFam" id="3.80.10.10:FF:000095">
    <property type="entry name" value="LRR receptor-like serine/threonine-protein kinase GSO1"/>
    <property type="match status" value="1"/>
</dbReference>
<keyword evidence="9 11" id="KW-0472">Membrane</keyword>
<protein>
    <recommendedName>
        <fullName evidence="13">Leucine-rich repeat-containing N-terminal plant-type domain-containing protein</fullName>
    </recommendedName>
</protein>
<evidence type="ECO:0000256" key="5">
    <source>
        <dbReference type="ARBA" id="ARBA00022614"/>
    </source>
</evidence>
<proteinExistence type="inferred from homology"/>
<evidence type="ECO:0000256" key="8">
    <source>
        <dbReference type="ARBA" id="ARBA00022989"/>
    </source>
</evidence>
<keyword evidence="12" id="KW-0732">Signal</keyword>
<dbReference type="OMA" id="KIAGMFP"/>
<dbReference type="AlphaFoldDB" id="A0A7N2KKM8"/>
<keyword evidence="4" id="KW-1003">Cell membrane</keyword>
<dbReference type="InterPro" id="IPR032675">
    <property type="entry name" value="LRR_dom_sf"/>
</dbReference>
<dbReference type="Pfam" id="PF08263">
    <property type="entry name" value="LRRNT_2"/>
    <property type="match status" value="1"/>
</dbReference>
<dbReference type="OrthoDB" id="637646at2759"/>
<dbReference type="EMBL" id="LRBV02000001">
    <property type="status" value="NOT_ANNOTATED_CDS"/>
    <property type="molecule type" value="Genomic_DNA"/>
</dbReference>
<dbReference type="SMART" id="SM00369">
    <property type="entry name" value="LRR_TYP"/>
    <property type="match status" value="6"/>
</dbReference>
<keyword evidence="6 11" id="KW-0812">Transmembrane</keyword>
<evidence type="ECO:0000259" key="13">
    <source>
        <dbReference type="Pfam" id="PF08263"/>
    </source>
</evidence>
<dbReference type="Pfam" id="PF00560">
    <property type="entry name" value="LRR_1"/>
    <property type="match status" value="4"/>
</dbReference>
<keyword evidence="7" id="KW-0677">Repeat</keyword>
<evidence type="ECO:0000256" key="1">
    <source>
        <dbReference type="ARBA" id="ARBA00004167"/>
    </source>
</evidence>
<dbReference type="Gene3D" id="3.80.10.10">
    <property type="entry name" value="Ribonuclease Inhibitor"/>
    <property type="match status" value="2"/>
</dbReference>
<dbReference type="Pfam" id="PF13855">
    <property type="entry name" value="LRR_8"/>
    <property type="match status" value="3"/>
</dbReference>
<dbReference type="GeneID" id="115954069"/>
<dbReference type="PROSITE" id="PS51450">
    <property type="entry name" value="LRR"/>
    <property type="match status" value="1"/>
</dbReference>
<evidence type="ECO:0000256" key="12">
    <source>
        <dbReference type="SAM" id="SignalP"/>
    </source>
</evidence>
<dbReference type="PANTHER" id="PTHR48065">
    <property type="entry name" value="OS10G0469600 PROTEIN"/>
    <property type="match status" value="1"/>
</dbReference>
<dbReference type="SUPFAM" id="SSF52047">
    <property type="entry name" value="RNI-like"/>
    <property type="match status" value="1"/>
</dbReference>
<evidence type="ECO:0000256" key="4">
    <source>
        <dbReference type="ARBA" id="ARBA00022475"/>
    </source>
</evidence>
<evidence type="ECO:0000256" key="10">
    <source>
        <dbReference type="ARBA" id="ARBA00023180"/>
    </source>
</evidence>
<keyword evidence="10" id="KW-0325">Glycoprotein</keyword>
<evidence type="ECO:0000256" key="6">
    <source>
        <dbReference type="ARBA" id="ARBA00022692"/>
    </source>
</evidence>
<feature type="domain" description="Leucine-rich repeat-containing N-terminal plant-type" evidence="13">
    <location>
        <begin position="25"/>
        <end position="72"/>
    </location>
</feature>
<dbReference type="EnsemblPlants" id="QL01p003771:mrna">
    <property type="protein sequence ID" value="QL01p003771:mrna:CDS:1"/>
    <property type="gene ID" value="QL01p003771"/>
</dbReference>
<dbReference type="InterPro" id="IPR001611">
    <property type="entry name" value="Leu-rich_rpt"/>
</dbReference>
<dbReference type="FunFam" id="3.80.10.10:FF:000213">
    <property type="entry name" value="Tyrosine-sulfated glycopeptide receptor 1"/>
    <property type="match status" value="1"/>
</dbReference>